<evidence type="ECO:0000313" key="2">
    <source>
        <dbReference type="Proteomes" id="UP001165367"/>
    </source>
</evidence>
<gene>
    <name evidence="1" type="ORF">LZZ85_09985</name>
</gene>
<evidence type="ECO:0000313" key="1">
    <source>
        <dbReference type="EMBL" id="MCG2614613.1"/>
    </source>
</evidence>
<reference evidence="1" key="1">
    <citation type="submission" date="2022-01" db="EMBL/GenBank/DDBJ databases">
        <authorList>
            <person name="Jo J.-H."/>
            <person name="Im W.-T."/>
        </authorList>
    </citation>
    <scope>NUCLEOTIDE SEQUENCE</scope>
    <source>
        <strain evidence="1">NA20</strain>
    </source>
</reference>
<protein>
    <submittedName>
        <fullName evidence="1">HmuY family protein</fullName>
    </submittedName>
</protein>
<accession>A0ABS9KQK2</accession>
<dbReference type="InterPro" id="IPR025921">
    <property type="entry name" value="HmuY"/>
</dbReference>
<organism evidence="1 2">
    <name type="scientific">Terrimonas ginsenosidimutans</name>
    <dbReference type="NCBI Taxonomy" id="2908004"/>
    <lineage>
        <taxon>Bacteria</taxon>
        <taxon>Pseudomonadati</taxon>
        <taxon>Bacteroidota</taxon>
        <taxon>Chitinophagia</taxon>
        <taxon>Chitinophagales</taxon>
        <taxon>Chitinophagaceae</taxon>
        <taxon>Terrimonas</taxon>
    </lineage>
</organism>
<dbReference type="CDD" id="cd12105">
    <property type="entry name" value="HmuY"/>
    <property type="match status" value="1"/>
</dbReference>
<dbReference type="Pfam" id="PF14064">
    <property type="entry name" value="HmuY"/>
    <property type="match status" value="2"/>
</dbReference>
<proteinExistence type="predicted"/>
<dbReference type="EMBL" id="JAKLTR010000005">
    <property type="protein sequence ID" value="MCG2614613.1"/>
    <property type="molecule type" value="Genomic_DNA"/>
</dbReference>
<keyword evidence="2" id="KW-1185">Reference proteome</keyword>
<comment type="caution">
    <text evidence="1">The sequence shown here is derived from an EMBL/GenBank/DDBJ whole genome shotgun (WGS) entry which is preliminary data.</text>
</comment>
<sequence length="460" mass="49064">MRLTFIKGLLIVATGLLVIPACRKKDAPLPDNLVQFESAEQGITATETSKAIKITLSSAVSANTPLTVEVGGTLDYTTDYTTVPAAVNGKIELPVLSGSREAIITVTKANGALFYADDNLTFKIISSGSPVILGTQTSFKLTFSEIISNGGNIVGEGGGATYGNKVFFDLSANSQTGVLRTKWDLGFYTGADDWRVILNSSSAMMAKQIAKNDLASVTAADTVGFGNTVLFTQIPVPSALPYIDYPDGDLTKTAIAAVSATAADNKVYIVNRGTGVGSPAPARGWKKVRIIRNANGGYTLQHADIAATTFTSIDIPKDATYFFKYVSFETGAVDVEPAAKKWDLAWTYFSFITGGAPYLFQDVILQNRNVQVATVQVAATTYSNFGEANLAGLTWSSVQTTIGSTWRAGGGINTAPVISATQYYIVRDGDNNYYKVRFTALTKEAVRGFPTFEYSLVKKG</sequence>
<dbReference type="RefSeq" id="WP_237871197.1">
    <property type="nucleotide sequence ID" value="NZ_JAKLTR010000005.1"/>
</dbReference>
<name>A0ABS9KQK2_9BACT</name>
<dbReference type="Proteomes" id="UP001165367">
    <property type="component" value="Unassembled WGS sequence"/>
</dbReference>